<dbReference type="GeneID" id="30993014"/>
<proteinExistence type="predicted"/>
<evidence type="ECO:0000313" key="1">
    <source>
        <dbReference type="EMBL" id="ODV69235.1"/>
    </source>
</evidence>
<dbReference type="Proteomes" id="UP000095085">
    <property type="component" value="Unassembled WGS sequence"/>
</dbReference>
<reference evidence="2" key="1">
    <citation type="submission" date="2016-05" db="EMBL/GenBank/DDBJ databases">
        <title>Comparative genomics of biotechnologically important yeasts.</title>
        <authorList>
            <consortium name="DOE Joint Genome Institute"/>
            <person name="Riley R."/>
            <person name="Haridas S."/>
            <person name="Wolfe K.H."/>
            <person name="Lopes M.R."/>
            <person name="Hittinger C.T."/>
            <person name="Goker M."/>
            <person name="Salamov A."/>
            <person name="Wisecaver J."/>
            <person name="Long T.M."/>
            <person name="Aerts A.L."/>
            <person name="Barry K."/>
            <person name="Choi C."/>
            <person name="Clum A."/>
            <person name="Coughlan A.Y."/>
            <person name="Deshpande S."/>
            <person name="Douglass A.P."/>
            <person name="Hanson S.J."/>
            <person name="Klenk H.-P."/>
            <person name="Labutti K."/>
            <person name="Lapidus A."/>
            <person name="Lindquist E."/>
            <person name="Lipzen A."/>
            <person name="Meier-Kolthoff J.P."/>
            <person name="Ohm R.A."/>
            <person name="Otillar R.P."/>
            <person name="Pangilinan J."/>
            <person name="Peng Y."/>
            <person name="Rokas A."/>
            <person name="Rosa C.A."/>
            <person name="Scheuner C."/>
            <person name="Sibirny A.A."/>
            <person name="Slot J.C."/>
            <person name="Stielow J.B."/>
            <person name="Sun H."/>
            <person name="Kurtzman C.P."/>
            <person name="Blackwell M."/>
            <person name="Grigoriev I.V."/>
            <person name="Jeffries T.W."/>
        </authorList>
    </citation>
    <scope>NUCLEOTIDE SEQUENCE [LARGE SCALE GENOMIC DNA]</scope>
    <source>
        <strain evidence="2">NRRL Y-1933</strain>
    </source>
</reference>
<dbReference type="OrthoDB" id="10570636at2759"/>
<protein>
    <submittedName>
        <fullName evidence="1">Uncharacterized protein</fullName>
    </submittedName>
</protein>
<dbReference type="AlphaFoldDB" id="A0A1E4RQ95"/>
<dbReference type="RefSeq" id="XP_020078302.1">
    <property type="nucleotide sequence ID" value="XM_020218464.1"/>
</dbReference>
<accession>A0A1E4RQ95</accession>
<gene>
    <name evidence="1" type="ORF">HYPBUDRAFT_10616</name>
</gene>
<organism evidence="1 2">
    <name type="scientific">Hyphopichia burtonii NRRL Y-1933</name>
    <dbReference type="NCBI Taxonomy" id="984485"/>
    <lineage>
        <taxon>Eukaryota</taxon>
        <taxon>Fungi</taxon>
        <taxon>Dikarya</taxon>
        <taxon>Ascomycota</taxon>
        <taxon>Saccharomycotina</taxon>
        <taxon>Pichiomycetes</taxon>
        <taxon>Debaryomycetaceae</taxon>
        <taxon>Hyphopichia</taxon>
    </lineage>
</organism>
<evidence type="ECO:0000313" key="2">
    <source>
        <dbReference type="Proteomes" id="UP000095085"/>
    </source>
</evidence>
<sequence>MPITLAIPFPTMIQYRGKTLSLKLITYNIGPHEESTLCYYNINSGKQVISLKPFKNFKKITEFECAEQLELFEIKKVIEHETKMKLLMPGEINDLESTCTVEPDQILKLIFEAEIIIATVENEEKGSRFAVIFPVKGFKFSCLDGKNICDLNSEPFSTSLG</sequence>
<name>A0A1E4RQ95_9ASCO</name>
<keyword evidence="2" id="KW-1185">Reference proteome</keyword>
<dbReference type="EMBL" id="KV454539">
    <property type="protein sequence ID" value="ODV69235.1"/>
    <property type="molecule type" value="Genomic_DNA"/>
</dbReference>